<feature type="domain" description="Cytochrome c-552/4" evidence="2">
    <location>
        <begin position="27"/>
        <end position="106"/>
    </location>
</feature>
<dbReference type="Gene3D" id="1.10.1130.10">
    <property type="entry name" value="Flavocytochrome C3, Chain A"/>
    <property type="match status" value="1"/>
</dbReference>
<dbReference type="Pfam" id="PF13435">
    <property type="entry name" value="Cytochrome_C554"/>
    <property type="match status" value="1"/>
</dbReference>
<accession>A0A151CHB6</accession>
<dbReference type="Proteomes" id="UP000075359">
    <property type="component" value="Unassembled WGS sequence"/>
</dbReference>
<organism evidence="3 4">
    <name type="scientific">Sulfurovum riftiae</name>
    <dbReference type="NCBI Taxonomy" id="1630136"/>
    <lineage>
        <taxon>Bacteria</taxon>
        <taxon>Pseudomonadati</taxon>
        <taxon>Campylobacterota</taxon>
        <taxon>Epsilonproteobacteria</taxon>
        <taxon>Campylobacterales</taxon>
        <taxon>Sulfurovaceae</taxon>
        <taxon>Sulfurovum</taxon>
    </lineage>
</organism>
<dbReference type="InterPro" id="IPR023155">
    <property type="entry name" value="Cyt_c-552/4"/>
</dbReference>
<evidence type="ECO:0000313" key="3">
    <source>
        <dbReference type="EMBL" id="KYJ86930.1"/>
    </source>
</evidence>
<evidence type="ECO:0000256" key="1">
    <source>
        <dbReference type="SAM" id="SignalP"/>
    </source>
</evidence>
<feature type="chain" id="PRO_5007578523" description="Cytochrome c-552/4 domain-containing protein" evidence="1">
    <location>
        <begin position="20"/>
        <end position="371"/>
    </location>
</feature>
<evidence type="ECO:0000313" key="4">
    <source>
        <dbReference type="Proteomes" id="UP000075359"/>
    </source>
</evidence>
<keyword evidence="1" id="KW-0732">Signal</keyword>
<sequence length="371" mass="42044">MVFLQIFILFISIFSFSQAKYLDNHSCNECHEKIYEEYQTSHHAKGYFNDTLHRKIADKVSTKKYECATCHMPMADNIDDLISGKARPDKANKTHTDAISCYFCHTIAYVKNAHKFNVNTKARQAKNYKPTLYGRLSNPDDSDKHSSASNPVYAKKVCMGCHSHKLNDNNVTIFRAMDKKQDSEGCIKCHMPEIAGGAEKMDKRARGWHASHKFLGIHDEAFRKTGMDINITVKGKKLKIKLTNKMEHPLIIQPARVKFLKITVKRGDKVIWSNYTKEAEEDKQGYFAYSFQQKGHPVIIPATATDGSANNIAAKESRILEYEVPVLQTGDVVTVGLYVQFAKNACTKVISLEESNLTDEVLMKEVKIVLP</sequence>
<evidence type="ECO:0000259" key="2">
    <source>
        <dbReference type="Pfam" id="PF13435"/>
    </source>
</evidence>
<dbReference type="SUPFAM" id="SSF48695">
    <property type="entry name" value="Multiheme cytochromes"/>
    <property type="match status" value="1"/>
</dbReference>
<feature type="signal peptide" evidence="1">
    <location>
        <begin position="1"/>
        <end position="19"/>
    </location>
</feature>
<dbReference type="STRING" id="1630136.AS592_08105"/>
<dbReference type="EMBL" id="LNKT01000012">
    <property type="protein sequence ID" value="KYJ86930.1"/>
    <property type="molecule type" value="Genomic_DNA"/>
</dbReference>
<protein>
    <recommendedName>
        <fullName evidence="2">Cytochrome c-552/4 domain-containing protein</fullName>
    </recommendedName>
</protein>
<reference evidence="3 4" key="1">
    <citation type="submission" date="2015-11" db="EMBL/GenBank/DDBJ databases">
        <title>Draft genome of Sulfurovum riftiae 1812E, a member of the Epsilonproteobacteria isolated from the tube of the deep-sea hydrothermal vent tubewom Riftia pachyptila.</title>
        <authorList>
            <person name="Vetriani C."/>
            <person name="Giovannelli D."/>
        </authorList>
    </citation>
    <scope>NUCLEOTIDE SEQUENCE [LARGE SCALE GENOMIC DNA]</scope>
    <source>
        <strain evidence="3 4">1812E</strain>
    </source>
</reference>
<name>A0A151CHB6_9BACT</name>
<keyword evidence="4" id="KW-1185">Reference proteome</keyword>
<proteinExistence type="predicted"/>
<dbReference type="InterPro" id="IPR036280">
    <property type="entry name" value="Multihaem_cyt_sf"/>
</dbReference>
<dbReference type="AlphaFoldDB" id="A0A151CHB6"/>
<dbReference type="OrthoDB" id="9780421at2"/>
<gene>
    <name evidence="3" type="ORF">AS592_08105</name>
</gene>
<comment type="caution">
    <text evidence="3">The sequence shown here is derived from an EMBL/GenBank/DDBJ whole genome shotgun (WGS) entry which is preliminary data.</text>
</comment>